<accession>A0A1X7IJ41</accession>
<dbReference type="RefSeq" id="WP_085471687.1">
    <property type="nucleotide sequence ID" value="NZ_CP038029.1"/>
</dbReference>
<dbReference type="EMBL" id="FXAU01000001">
    <property type="protein sequence ID" value="SMG14318.1"/>
    <property type="molecule type" value="Genomic_DNA"/>
</dbReference>
<dbReference type="InterPro" id="IPR007560">
    <property type="entry name" value="Restrct_endonuc_IV_Mrr"/>
</dbReference>
<organism evidence="1 2">
    <name type="scientific">Sphingobacterium psychroaquaticum</name>
    <dbReference type="NCBI Taxonomy" id="561061"/>
    <lineage>
        <taxon>Bacteria</taxon>
        <taxon>Pseudomonadati</taxon>
        <taxon>Bacteroidota</taxon>
        <taxon>Sphingobacteriia</taxon>
        <taxon>Sphingobacteriales</taxon>
        <taxon>Sphingobacteriaceae</taxon>
        <taxon>Sphingobacterium</taxon>
    </lineage>
</organism>
<keyword evidence="2" id="KW-1185">Reference proteome</keyword>
<gene>
    <name evidence="1" type="ORF">SAMN05660862_0858</name>
</gene>
<evidence type="ECO:0000313" key="2">
    <source>
        <dbReference type="Proteomes" id="UP000192980"/>
    </source>
</evidence>
<protein>
    <submittedName>
        <fullName evidence="1">Restriction endonuclease</fullName>
    </submittedName>
</protein>
<dbReference type="AlphaFoldDB" id="A0A1X7IJ41"/>
<reference evidence="1 2" key="1">
    <citation type="submission" date="2017-04" db="EMBL/GenBank/DDBJ databases">
        <authorList>
            <person name="Afonso C.L."/>
            <person name="Miller P.J."/>
            <person name="Scott M.A."/>
            <person name="Spackman E."/>
            <person name="Goraichik I."/>
            <person name="Dimitrov K.M."/>
            <person name="Suarez D.L."/>
            <person name="Swayne D.E."/>
        </authorList>
    </citation>
    <scope>NUCLEOTIDE SEQUENCE [LARGE SCALE GENOMIC DNA]</scope>
    <source>
        <strain evidence="1 2">DSM 22418</strain>
    </source>
</reference>
<keyword evidence="1" id="KW-0540">Nuclease</keyword>
<dbReference type="PROSITE" id="PS51161">
    <property type="entry name" value="ATP_CONE"/>
    <property type="match status" value="1"/>
</dbReference>
<dbReference type="InterPro" id="IPR011335">
    <property type="entry name" value="Restrct_endonuc-II-like"/>
</dbReference>
<keyword evidence="1" id="KW-0378">Hydrolase</keyword>
<dbReference type="Proteomes" id="UP000192980">
    <property type="component" value="Unassembled WGS sequence"/>
</dbReference>
<dbReference type="InterPro" id="IPR005144">
    <property type="entry name" value="ATP-cone_dom"/>
</dbReference>
<dbReference type="GO" id="GO:0003677">
    <property type="term" value="F:DNA binding"/>
    <property type="evidence" value="ECO:0007669"/>
    <property type="project" value="InterPro"/>
</dbReference>
<dbReference type="GO" id="GO:0004519">
    <property type="term" value="F:endonuclease activity"/>
    <property type="evidence" value="ECO:0007669"/>
    <property type="project" value="UniProtKB-KW"/>
</dbReference>
<dbReference type="InterPro" id="IPR011856">
    <property type="entry name" value="tRNA_endonuc-like_dom_sf"/>
</dbReference>
<dbReference type="STRING" id="561061.SAMN05660862_0858"/>
<name>A0A1X7IJ41_9SPHI</name>
<dbReference type="Pfam" id="PF03477">
    <property type="entry name" value="ATP-cone"/>
    <property type="match status" value="1"/>
</dbReference>
<dbReference type="SUPFAM" id="SSF52980">
    <property type="entry name" value="Restriction endonuclease-like"/>
    <property type="match status" value="1"/>
</dbReference>
<dbReference type="GO" id="GO:0009307">
    <property type="term" value="P:DNA restriction-modification system"/>
    <property type="evidence" value="ECO:0007669"/>
    <property type="project" value="InterPro"/>
</dbReference>
<dbReference type="Pfam" id="PF04471">
    <property type="entry name" value="Mrr_cat"/>
    <property type="match status" value="1"/>
</dbReference>
<sequence length="280" mass="32083">MRVTKYSGEMVPFDVDSLKKSLTRSGASSAQVELIYQDISPKLHDGITTRELYELAFDSLKKQRNTYAARYSLKKALRDLGPEGFYFEQWIGKLFTDDGYRTVTGQVIQGHAVTHEIDVIAAKADSLLAIECKFRNDPDAKISVTTPMYFMSRVKDIKDKDFVFFNENRQFTDGWLVTNAHLTSDSKDFGRYYHLNLLSWDYPEKTSIKERVDNKGLYPITCLTTLSDLDKGQLLRRGCILVKDLVNGPDFLQQIELKNEKKEEVLREAQELVNTPVARA</sequence>
<proteinExistence type="predicted"/>
<dbReference type="Gene3D" id="3.40.1350.10">
    <property type="match status" value="1"/>
</dbReference>
<evidence type="ECO:0000313" key="1">
    <source>
        <dbReference type="EMBL" id="SMG14318.1"/>
    </source>
</evidence>
<dbReference type="GO" id="GO:0005524">
    <property type="term" value="F:ATP binding"/>
    <property type="evidence" value="ECO:0007669"/>
    <property type="project" value="UniProtKB-UniRule"/>
</dbReference>
<keyword evidence="1" id="KW-0255">Endonuclease</keyword>
<dbReference type="OrthoDB" id="320396at2"/>